<feature type="transmembrane region" description="Helical" evidence="1">
    <location>
        <begin position="118"/>
        <end position="139"/>
    </location>
</feature>
<reference evidence="3 4" key="1">
    <citation type="submission" date="2024-04" db="EMBL/GenBank/DDBJ databases">
        <title>Dissimilatory iodate-reducing microorganisms contribute to the enrichment of iodine in groundwater.</title>
        <authorList>
            <person name="Jiang Z."/>
        </authorList>
    </citation>
    <scope>NUCLEOTIDE SEQUENCE [LARGE SCALE GENOMIC DNA]</scope>
    <source>
        <strain evidence="3 4">NCP973</strain>
    </source>
</reference>
<dbReference type="Gene3D" id="1.20.144.10">
    <property type="entry name" value="Phosphatidic acid phosphatase type 2/haloperoxidase"/>
    <property type="match status" value="1"/>
</dbReference>
<keyword evidence="1" id="KW-1133">Transmembrane helix</keyword>
<keyword evidence="1" id="KW-0472">Membrane</keyword>
<dbReference type="InterPro" id="IPR000326">
    <property type="entry name" value="PAP2/HPO"/>
</dbReference>
<feature type="transmembrane region" description="Helical" evidence="1">
    <location>
        <begin position="46"/>
        <end position="64"/>
    </location>
</feature>
<dbReference type="SUPFAM" id="SSF48317">
    <property type="entry name" value="Acid phosphatase/Vanadium-dependent haloperoxidase"/>
    <property type="match status" value="1"/>
</dbReference>
<evidence type="ECO:0000313" key="4">
    <source>
        <dbReference type="Proteomes" id="UP001479520"/>
    </source>
</evidence>
<sequence>MPAMMSAFQQYTRTLPDAVWASLTMLGHGSVLLALVVLAWKYRPDWILACVCGGIVTGAFSNILKNLIGGPRPAAVMPADQLHVIGSQLLNHSFPSGHTATAFLFAGIVLMSRRPPPLAAVAVLSLAILTGLSRIAVGAHWPIDTIAGAAGGWFSAAVGIAFANRLRWLDTAHARLAIALLILGSSISLFFISTGYPLALPVQYFCACLGVIVAGQWGLKEWSRLR</sequence>
<proteinExistence type="predicted"/>
<feature type="domain" description="Phosphatidic acid phosphatase type 2/haloperoxidase" evidence="2">
    <location>
        <begin position="47"/>
        <end position="160"/>
    </location>
</feature>
<evidence type="ECO:0000313" key="3">
    <source>
        <dbReference type="EMBL" id="WZJ21478.1"/>
    </source>
</evidence>
<dbReference type="InterPro" id="IPR036938">
    <property type="entry name" value="PAP2/HPO_sf"/>
</dbReference>
<evidence type="ECO:0000259" key="2">
    <source>
        <dbReference type="SMART" id="SM00014"/>
    </source>
</evidence>
<gene>
    <name evidence="3" type="ORF">AADV58_16225</name>
</gene>
<protein>
    <submittedName>
        <fullName evidence="3">Phosphatase PAP2 family protein</fullName>
    </submittedName>
</protein>
<dbReference type="CDD" id="cd01610">
    <property type="entry name" value="PAP2_like"/>
    <property type="match status" value="1"/>
</dbReference>
<dbReference type="PANTHER" id="PTHR14969">
    <property type="entry name" value="SPHINGOSINE-1-PHOSPHATE PHOSPHOHYDROLASE"/>
    <property type="match status" value="1"/>
</dbReference>
<feature type="transmembrane region" description="Helical" evidence="1">
    <location>
        <begin position="20"/>
        <end position="40"/>
    </location>
</feature>
<feature type="transmembrane region" description="Helical" evidence="1">
    <location>
        <begin position="145"/>
        <end position="164"/>
    </location>
</feature>
<feature type="transmembrane region" description="Helical" evidence="1">
    <location>
        <begin position="202"/>
        <end position="219"/>
    </location>
</feature>
<dbReference type="EMBL" id="CP151406">
    <property type="protein sequence ID" value="WZJ21478.1"/>
    <property type="molecule type" value="Genomic_DNA"/>
</dbReference>
<evidence type="ECO:0000256" key="1">
    <source>
        <dbReference type="SAM" id="Phobius"/>
    </source>
</evidence>
<organism evidence="3 4">
    <name type="scientific">Azonexus hydrophilus</name>
    <dbReference type="NCBI Taxonomy" id="418702"/>
    <lineage>
        <taxon>Bacteria</taxon>
        <taxon>Pseudomonadati</taxon>
        <taxon>Pseudomonadota</taxon>
        <taxon>Betaproteobacteria</taxon>
        <taxon>Rhodocyclales</taxon>
        <taxon>Azonexaceae</taxon>
        <taxon>Azonexus</taxon>
    </lineage>
</organism>
<dbReference type="RefSeq" id="WP_157272444.1">
    <property type="nucleotide sequence ID" value="NZ_CALFBA010000175.1"/>
</dbReference>
<dbReference type="Pfam" id="PF01569">
    <property type="entry name" value="PAP2"/>
    <property type="match status" value="1"/>
</dbReference>
<keyword evidence="1" id="KW-0812">Transmembrane</keyword>
<keyword evidence="4" id="KW-1185">Reference proteome</keyword>
<dbReference type="PANTHER" id="PTHR14969:SF13">
    <property type="entry name" value="AT30094P"/>
    <property type="match status" value="1"/>
</dbReference>
<name>A0ABZ2XH36_9RHOO</name>
<dbReference type="SMART" id="SM00014">
    <property type="entry name" value="acidPPc"/>
    <property type="match status" value="1"/>
</dbReference>
<accession>A0ABZ2XH36</accession>
<feature type="transmembrane region" description="Helical" evidence="1">
    <location>
        <begin position="176"/>
        <end position="196"/>
    </location>
</feature>
<dbReference type="Proteomes" id="UP001479520">
    <property type="component" value="Chromosome"/>
</dbReference>